<proteinExistence type="predicted"/>
<feature type="transmembrane region" description="Helical" evidence="1">
    <location>
        <begin position="172"/>
        <end position="195"/>
    </location>
</feature>
<name>A0A9K3KIK1_9STRA</name>
<reference evidence="2" key="2">
    <citation type="submission" date="2021-04" db="EMBL/GenBank/DDBJ databases">
        <authorList>
            <person name="Podell S."/>
        </authorList>
    </citation>
    <scope>NUCLEOTIDE SEQUENCE</scope>
    <source>
        <strain evidence="2">Hildebrandi</strain>
    </source>
</reference>
<keyword evidence="1" id="KW-0472">Membrane</keyword>
<gene>
    <name evidence="2" type="ORF">IV203_021433</name>
</gene>
<dbReference type="AlphaFoldDB" id="A0A9K3KIK1"/>
<accession>A0A9K3KIK1</accession>
<evidence type="ECO:0000256" key="1">
    <source>
        <dbReference type="SAM" id="Phobius"/>
    </source>
</evidence>
<protein>
    <submittedName>
        <fullName evidence="2">Uncharacterized protein</fullName>
    </submittedName>
</protein>
<feature type="transmembrane region" description="Helical" evidence="1">
    <location>
        <begin position="136"/>
        <end position="160"/>
    </location>
</feature>
<keyword evidence="1" id="KW-0812">Transmembrane</keyword>
<keyword evidence="3" id="KW-1185">Reference proteome</keyword>
<sequence length="361" mass="40467">MTSKDKQKLFSSPAPRIFRQSFWVSLFLKVVLLLAIVGLVVSILGSLRCDFLGRRQLEPGSSTSLYRGGQRDNIFRYNYDNQVGESKAQSNIIVGYTWLGIFTYQSEDSVEEDTVTYPQCIQHTHTFGNAPYKTLVVAQACSVMAPFFCIVSLVLLFVSLEGVCWHQYSRMLSTTGGVLLTVAFLVQEVPLVMFLDPQLCGNNVHQGYPCVFGPGAWFIVASGFCFFSAVCLLLLYFWVENRYDGQLMPTSSLTQGGNSKIDTTAFGTDSITDIGSDEEMVRPRKTTPVSNRIVPKENLILMHMQRNLVQKSSMMSQSLSILEETGKKDWEGQLESLTSTCRTDHSLVLDYACDPFSQRIF</sequence>
<reference evidence="2" key="1">
    <citation type="journal article" date="2021" name="Sci. Rep.">
        <title>Diploid genomic architecture of Nitzschia inconspicua, an elite biomass production diatom.</title>
        <authorList>
            <person name="Oliver A."/>
            <person name="Podell S."/>
            <person name="Pinowska A."/>
            <person name="Traller J.C."/>
            <person name="Smith S.R."/>
            <person name="McClure R."/>
            <person name="Beliaev A."/>
            <person name="Bohutskyi P."/>
            <person name="Hill E.A."/>
            <person name="Rabines A."/>
            <person name="Zheng H."/>
            <person name="Allen L.Z."/>
            <person name="Kuo A."/>
            <person name="Grigoriev I.V."/>
            <person name="Allen A.E."/>
            <person name="Hazlebeck D."/>
            <person name="Allen E.E."/>
        </authorList>
    </citation>
    <scope>NUCLEOTIDE SEQUENCE</scope>
    <source>
        <strain evidence="2">Hildebrandi</strain>
    </source>
</reference>
<evidence type="ECO:0000313" key="3">
    <source>
        <dbReference type="Proteomes" id="UP000693970"/>
    </source>
</evidence>
<evidence type="ECO:0000313" key="2">
    <source>
        <dbReference type="EMBL" id="KAG7343488.1"/>
    </source>
</evidence>
<feature type="transmembrane region" description="Helical" evidence="1">
    <location>
        <begin position="215"/>
        <end position="239"/>
    </location>
</feature>
<feature type="transmembrane region" description="Helical" evidence="1">
    <location>
        <begin position="21"/>
        <end position="44"/>
    </location>
</feature>
<dbReference type="EMBL" id="JAGRRH010000024">
    <property type="protein sequence ID" value="KAG7343488.1"/>
    <property type="molecule type" value="Genomic_DNA"/>
</dbReference>
<organism evidence="2 3">
    <name type="scientific">Nitzschia inconspicua</name>
    <dbReference type="NCBI Taxonomy" id="303405"/>
    <lineage>
        <taxon>Eukaryota</taxon>
        <taxon>Sar</taxon>
        <taxon>Stramenopiles</taxon>
        <taxon>Ochrophyta</taxon>
        <taxon>Bacillariophyta</taxon>
        <taxon>Bacillariophyceae</taxon>
        <taxon>Bacillariophycidae</taxon>
        <taxon>Bacillariales</taxon>
        <taxon>Bacillariaceae</taxon>
        <taxon>Nitzschia</taxon>
    </lineage>
</organism>
<comment type="caution">
    <text evidence="2">The sequence shown here is derived from an EMBL/GenBank/DDBJ whole genome shotgun (WGS) entry which is preliminary data.</text>
</comment>
<dbReference type="Proteomes" id="UP000693970">
    <property type="component" value="Unassembled WGS sequence"/>
</dbReference>
<keyword evidence="1" id="KW-1133">Transmembrane helix</keyword>